<protein>
    <recommendedName>
        <fullName evidence="3">Proteasome subunit alpha type</fullName>
    </recommendedName>
</protein>
<dbReference type="SMART" id="SM00948">
    <property type="entry name" value="Proteasome_A_N"/>
    <property type="match status" value="1"/>
</dbReference>
<dbReference type="Pfam" id="PF00227">
    <property type="entry name" value="Proteasome"/>
    <property type="match status" value="1"/>
</dbReference>
<dbReference type="PROSITE" id="PS51475">
    <property type="entry name" value="PROTEASOME_ALPHA_2"/>
    <property type="match status" value="1"/>
</dbReference>
<dbReference type="GO" id="GO:0005634">
    <property type="term" value="C:nucleus"/>
    <property type="evidence" value="ECO:0007669"/>
    <property type="project" value="UniProtKB-SubCell"/>
</dbReference>
<dbReference type="InterPro" id="IPR001353">
    <property type="entry name" value="Proteasome_sua/b"/>
</dbReference>
<evidence type="ECO:0000256" key="3">
    <source>
        <dbReference type="RuleBase" id="RU000551"/>
    </source>
</evidence>
<organism evidence="5">
    <name type="scientific">Spumella elongata</name>
    <dbReference type="NCBI Taxonomy" id="89044"/>
    <lineage>
        <taxon>Eukaryota</taxon>
        <taxon>Sar</taxon>
        <taxon>Stramenopiles</taxon>
        <taxon>Ochrophyta</taxon>
        <taxon>Chrysophyceae</taxon>
        <taxon>Chromulinales</taxon>
        <taxon>Chromulinaceae</taxon>
        <taxon>Spumella</taxon>
    </lineage>
</organism>
<dbReference type="InterPro" id="IPR023332">
    <property type="entry name" value="Proteasome_alpha-type"/>
</dbReference>
<evidence type="ECO:0000256" key="1">
    <source>
        <dbReference type="ARBA" id="ARBA00022942"/>
    </source>
</evidence>
<dbReference type="InterPro" id="IPR050115">
    <property type="entry name" value="Proteasome_alpha"/>
</dbReference>
<gene>
    <name evidence="5" type="ORF">SELO1098_LOCUS7190</name>
</gene>
<accession>A0A7S3GWL1</accession>
<dbReference type="AlphaFoldDB" id="A0A7S3GWL1"/>
<name>A0A7S3GWL1_9STRA</name>
<sequence length="244" mass="26789">MSQGNFDRQITIFSPQGHLYQIEYAMKAATSSGNTAIAVRGAKSAAFITQKKVPDKLIDPTSVTSIYRVTDSVGCLMLGIPADVRAQVERLRYEATEFQYNNGYAMPVHALAKRIADICQVHTQEASSRALACMILLIGADEEKGAQTFKVDPAGHFLPYKAVSTGKYEPEAMNYLEKKVSELDSLDENATIEMAVSAMQHILSSDFKGTEIEVAVVSVGKKFRVLSEAEIEERLNVIAERSDT</sequence>
<dbReference type="InterPro" id="IPR029055">
    <property type="entry name" value="Ntn_hydrolases_N"/>
</dbReference>
<dbReference type="GO" id="GO:0005737">
    <property type="term" value="C:cytoplasm"/>
    <property type="evidence" value="ECO:0007669"/>
    <property type="project" value="UniProtKB-SubCell"/>
</dbReference>
<dbReference type="InterPro" id="IPR000426">
    <property type="entry name" value="Proteasome_asu_N"/>
</dbReference>
<comment type="subunit">
    <text evidence="3">The 26S proteasome consists of a 20S proteasome core and two 19S regulatory subunits.</text>
</comment>
<comment type="subcellular location">
    <subcellularLocation>
        <location evidence="3">Cytoplasm</location>
    </subcellularLocation>
    <subcellularLocation>
        <location evidence="3">Nucleus</location>
    </subcellularLocation>
</comment>
<dbReference type="GO" id="GO:0019773">
    <property type="term" value="C:proteasome core complex, alpha-subunit complex"/>
    <property type="evidence" value="ECO:0007669"/>
    <property type="project" value="UniProtKB-UniRule"/>
</dbReference>
<evidence type="ECO:0000259" key="4">
    <source>
        <dbReference type="PROSITE" id="PS00388"/>
    </source>
</evidence>
<evidence type="ECO:0000256" key="2">
    <source>
        <dbReference type="PROSITE-ProRule" id="PRU00808"/>
    </source>
</evidence>
<comment type="similarity">
    <text evidence="2 3">Belongs to the peptidase T1A family.</text>
</comment>
<feature type="domain" description="Proteasome alpha-type subunits" evidence="4">
    <location>
        <begin position="6"/>
        <end position="28"/>
    </location>
</feature>
<keyword evidence="1 2" id="KW-0647">Proteasome</keyword>
<evidence type="ECO:0000313" key="5">
    <source>
        <dbReference type="EMBL" id="CAE0278358.1"/>
    </source>
</evidence>
<reference evidence="5" key="1">
    <citation type="submission" date="2021-01" db="EMBL/GenBank/DDBJ databases">
        <authorList>
            <person name="Corre E."/>
            <person name="Pelletier E."/>
            <person name="Niang G."/>
            <person name="Scheremetjew M."/>
            <person name="Finn R."/>
            <person name="Kale V."/>
            <person name="Holt S."/>
            <person name="Cochrane G."/>
            <person name="Meng A."/>
            <person name="Brown T."/>
            <person name="Cohen L."/>
        </authorList>
    </citation>
    <scope>NUCLEOTIDE SEQUENCE</scope>
    <source>
        <strain evidence="5">CCAP 955/1</strain>
    </source>
</reference>
<dbReference type="EMBL" id="HBIC01014322">
    <property type="protein sequence ID" value="CAE0278358.1"/>
    <property type="molecule type" value="Transcribed_RNA"/>
</dbReference>
<dbReference type="Pfam" id="PF10584">
    <property type="entry name" value="Proteasome_A_N"/>
    <property type="match status" value="1"/>
</dbReference>
<dbReference type="PROSITE" id="PS00388">
    <property type="entry name" value="PROTEASOME_ALPHA_1"/>
    <property type="match status" value="1"/>
</dbReference>
<dbReference type="SUPFAM" id="SSF56235">
    <property type="entry name" value="N-terminal nucleophile aminohydrolases (Ntn hydrolases)"/>
    <property type="match status" value="1"/>
</dbReference>
<dbReference type="Gene3D" id="3.60.20.10">
    <property type="entry name" value="Glutamine Phosphoribosylpyrophosphate, subunit 1, domain 1"/>
    <property type="match status" value="1"/>
</dbReference>
<keyword evidence="3" id="KW-0539">Nucleus</keyword>
<dbReference type="GO" id="GO:0006511">
    <property type="term" value="P:ubiquitin-dependent protein catabolic process"/>
    <property type="evidence" value="ECO:0007669"/>
    <property type="project" value="InterPro"/>
</dbReference>
<dbReference type="PANTHER" id="PTHR11599">
    <property type="entry name" value="PROTEASOME SUBUNIT ALPHA/BETA"/>
    <property type="match status" value="1"/>
</dbReference>
<proteinExistence type="inferred from homology"/>
<keyword evidence="3" id="KW-0963">Cytoplasm</keyword>